<organism evidence="2 3">
    <name type="scientific">Prosthecobacter vanneervenii</name>
    <dbReference type="NCBI Taxonomy" id="48466"/>
    <lineage>
        <taxon>Bacteria</taxon>
        <taxon>Pseudomonadati</taxon>
        <taxon>Verrucomicrobiota</taxon>
        <taxon>Verrucomicrobiia</taxon>
        <taxon>Verrucomicrobiales</taxon>
        <taxon>Verrucomicrobiaceae</taxon>
        <taxon>Prosthecobacter</taxon>
    </lineage>
</organism>
<evidence type="ECO:0000313" key="2">
    <source>
        <dbReference type="EMBL" id="MBB5035141.1"/>
    </source>
</evidence>
<keyword evidence="1" id="KW-1133">Transmembrane helix</keyword>
<feature type="transmembrane region" description="Helical" evidence="1">
    <location>
        <begin position="327"/>
        <end position="345"/>
    </location>
</feature>
<reference evidence="2 3" key="1">
    <citation type="submission" date="2020-08" db="EMBL/GenBank/DDBJ databases">
        <title>Genomic Encyclopedia of Type Strains, Phase IV (KMG-IV): sequencing the most valuable type-strain genomes for metagenomic binning, comparative biology and taxonomic classification.</title>
        <authorList>
            <person name="Goeker M."/>
        </authorList>
    </citation>
    <scope>NUCLEOTIDE SEQUENCE [LARGE SCALE GENOMIC DNA]</scope>
    <source>
        <strain evidence="2 3">DSM 12252</strain>
    </source>
</reference>
<dbReference type="Proteomes" id="UP000590740">
    <property type="component" value="Unassembled WGS sequence"/>
</dbReference>
<accession>A0A7W7YFA7</accession>
<protein>
    <recommendedName>
        <fullName evidence="4">CHASE2 domain-containing protein</fullName>
    </recommendedName>
</protein>
<dbReference type="AlphaFoldDB" id="A0A7W7YFA7"/>
<dbReference type="EMBL" id="JACHIG010000013">
    <property type="protein sequence ID" value="MBB5035141.1"/>
    <property type="molecule type" value="Genomic_DNA"/>
</dbReference>
<keyword evidence="3" id="KW-1185">Reference proteome</keyword>
<sequence length="405" mass="43338">MIRALLLVVLLASLGWWLDREQHAGRFQRVDEVFLDFLVANARDRFAVDANAAASAPVVLVKMRAADKAEYAGWPPRPLDWQMVLKGLQTYDPAVVVIPETLFWGRPAPEFVNEAAQALIPLPSTVLGVEAQLASSRDAPAFLGGLDATLPKFEKVLGDMTPVPPLGALISAPDDLLRRQAELGISLPQNASTPGKVAYALQEGDHLLPTVLAQAVARFTKTPYATQRLLLGPGAGAFLANGSFVPLSPGAEFTVNMQLPVPEVDALNLMTSELAEALSAKDKASLSGGKMIVIGTDDDSPGGLARLHAQALAQVLSMPRLQLLPEWAQWIAWGAASLVGVWLVFFVPRSKAVLRGLLCVFAALVVCFLAFQSRLIWAPPTIPAALIVASTLFARLAGRRVEVKG</sequence>
<evidence type="ECO:0008006" key="4">
    <source>
        <dbReference type="Google" id="ProtNLM"/>
    </source>
</evidence>
<evidence type="ECO:0000313" key="3">
    <source>
        <dbReference type="Proteomes" id="UP000590740"/>
    </source>
</evidence>
<feature type="transmembrane region" description="Helical" evidence="1">
    <location>
        <begin position="377"/>
        <end position="397"/>
    </location>
</feature>
<proteinExistence type="predicted"/>
<evidence type="ECO:0000256" key="1">
    <source>
        <dbReference type="SAM" id="Phobius"/>
    </source>
</evidence>
<dbReference type="RefSeq" id="WP_184343626.1">
    <property type="nucleotide sequence ID" value="NZ_JACHIG010000013.1"/>
</dbReference>
<feature type="transmembrane region" description="Helical" evidence="1">
    <location>
        <begin position="352"/>
        <end position="371"/>
    </location>
</feature>
<name>A0A7W7YFA7_9BACT</name>
<keyword evidence="1" id="KW-0812">Transmembrane</keyword>
<comment type="caution">
    <text evidence="2">The sequence shown here is derived from an EMBL/GenBank/DDBJ whole genome shotgun (WGS) entry which is preliminary data.</text>
</comment>
<gene>
    <name evidence="2" type="ORF">HNQ65_004749</name>
</gene>
<keyword evidence="1" id="KW-0472">Membrane</keyword>